<dbReference type="EMBL" id="JASAOG010000009">
    <property type="protein sequence ID" value="KAK0067069.1"/>
    <property type="molecule type" value="Genomic_DNA"/>
</dbReference>
<proteinExistence type="predicted"/>
<evidence type="ECO:0000313" key="3">
    <source>
        <dbReference type="Proteomes" id="UP001233172"/>
    </source>
</evidence>
<gene>
    <name evidence="2" type="ORF">Bpfe_003804</name>
    <name evidence="1" type="ORF">Bpfe_014905</name>
</gene>
<evidence type="ECO:0000313" key="2">
    <source>
        <dbReference type="EMBL" id="KAK0067069.1"/>
    </source>
</evidence>
<keyword evidence="3" id="KW-1185">Reference proteome</keyword>
<dbReference type="AlphaFoldDB" id="A0AAD8FL34"/>
<comment type="caution">
    <text evidence="2">The sequence shown here is derived from an EMBL/GenBank/DDBJ whole genome shotgun (WGS) entry which is preliminary data.</text>
</comment>
<name>A0AAD8FL34_BIOPF</name>
<accession>A0AAD8FL34</accession>
<evidence type="ECO:0000313" key="1">
    <source>
        <dbReference type="EMBL" id="KAK0055630.1"/>
    </source>
</evidence>
<reference evidence="2" key="1">
    <citation type="journal article" date="2023" name="PLoS Negl. Trop. Dis.">
        <title>A genome sequence for Biomphalaria pfeifferi, the major vector snail for the human-infecting parasite Schistosoma mansoni.</title>
        <authorList>
            <person name="Bu L."/>
            <person name="Lu L."/>
            <person name="Laidemitt M.R."/>
            <person name="Zhang S.M."/>
            <person name="Mutuku M."/>
            <person name="Mkoji G."/>
            <person name="Steinauer M."/>
            <person name="Loker E.S."/>
        </authorList>
    </citation>
    <scope>NUCLEOTIDE SEQUENCE</scope>
    <source>
        <strain evidence="2">KasaAsao</strain>
    </source>
</reference>
<organism evidence="2 3">
    <name type="scientific">Biomphalaria pfeifferi</name>
    <name type="common">Bloodfluke planorb</name>
    <name type="synonym">Freshwater snail</name>
    <dbReference type="NCBI Taxonomy" id="112525"/>
    <lineage>
        <taxon>Eukaryota</taxon>
        <taxon>Metazoa</taxon>
        <taxon>Spiralia</taxon>
        <taxon>Lophotrochozoa</taxon>
        <taxon>Mollusca</taxon>
        <taxon>Gastropoda</taxon>
        <taxon>Heterobranchia</taxon>
        <taxon>Euthyneura</taxon>
        <taxon>Panpulmonata</taxon>
        <taxon>Hygrophila</taxon>
        <taxon>Lymnaeoidea</taxon>
        <taxon>Planorbidae</taxon>
        <taxon>Biomphalaria</taxon>
    </lineage>
</organism>
<dbReference type="EMBL" id="JASAOG010000068">
    <property type="protein sequence ID" value="KAK0055630.1"/>
    <property type="molecule type" value="Genomic_DNA"/>
</dbReference>
<protein>
    <submittedName>
        <fullName evidence="2">Uncharacterized protein</fullName>
    </submittedName>
</protein>
<sequence length="348" mass="41135">MSDRIEYLQKYNECEFNALLSVLKLTKTVTEAEDWVRQNDTKRNDEDFFRYIYCFYDLNGHLKIHPIAYAQLSKEDKDEIMDKTELLRSKLLTFSDLEDLVKSVKFKSVLKSFDLQLDREIVEKEITLSKLFKLDSLRDVKINGKPIFANIKPFEIKRIHDVFWKNSKMRKYIQIATIFAELKQVDNISDFCACGEYIYYELVKMINIETRSSKRKAEITRKETEILETFMQDESVRNDYIKRYTDIVNKFEQLMKTEGLHFSSPMTAATHFAKHWDKVCPSENVHGEEPEVAYLRLARGHLTLSQPIINWTQDGSSLKHKYEHTGRIAIVIQDAWTTRTILATYYKI</sequence>
<reference evidence="2" key="2">
    <citation type="submission" date="2023-04" db="EMBL/GenBank/DDBJ databases">
        <authorList>
            <person name="Bu L."/>
            <person name="Lu L."/>
            <person name="Laidemitt M.R."/>
            <person name="Zhang S.M."/>
            <person name="Mutuku M."/>
            <person name="Mkoji G."/>
            <person name="Steinauer M."/>
            <person name="Loker E.S."/>
        </authorList>
    </citation>
    <scope>NUCLEOTIDE SEQUENCE</scope>
    <source>
        <strain evidence="2">KasaAsao</strain>
        <tissue evidence="2">Whole Snail</tissue>
    </source>
</reference>
<dbReference type="Proteomes" id="UP001233172">
    <property type="component" value="Unassembled WGS sequence"/>
</dbReference>